<protein>
    <submittedName>
        <fullName evidence="1">Uncharacterized protein</fullName>
    </submittedName>
</protein>
<sequence length="64" mass="7851">MIEKKYDGYVYSYDVNCDLCSYHKEYIDVYDWDELIDRIKKEGWTIEYKDGEFEHRCPICSHKA</sequence>
<comment type="caution">
    <text evidence="1">The sequence shown here is derived from an EMBL/GenBank/DDBJ whole genome shotgun (WGS) entry which is preliminary data.</text>
</comment>
<name>X0WKR1_9ZZZZ</name>
<dbReference type="EMBL" id="BARS01042693">
    <property type="protein sequence ID" value="GAG31544.1"/>
    <property type="molecule type" value="Genomic_DNA"/>
</dbReference>
<dbReference type="AlphaFoldDB" id="X0WKR1"/>
<accession>X0WKR1</accession>
<proteinExistence type="predicted"/>
<gene>
    <name evidence="1" type="ORF">S01H1_64743</name>
</gene>
<evidence type="ECO:0000313" key="1">
    <source>
        <dbReference type="EMBL" id="GAG31544.1"/>
    </source>
</evidence>
<organism evidence="1">
    <name type="scientific">marine sediment metagenome</name>
    <dbReference type="NCBI Taxonomy" id="412755"/>
    <lineage>
        <taxon>unclassified sequences</taxon>
        <taxon>metagenomes</taxon>
        <taxon>ecological metagenomes</taxon>
    </lineage>
</organism>
<reference evidence="1" key="1">
    <citation type="journal article" date="2014" name="Front. Microbiol.">
        <title>High frequency of phylogenetically diverse reductive dehalogenase-homologous genes in deep subseafloor sedimentary metagenomes.</title>
        <authorList>
            <person name="Kawai M."/>
            <person name="Futagami T."/>
            <person name="Toyoda A."/>
            <person name="Takaki Y."/>
            <person name="Nishi S."/>
            <person name="Hori S."/>
            <person name="Arai W."/>
            <person name="Tsubouchi T."/>
            <person name="Morono Y."/>
            <person name="Uchiyama I."/>
            <person name="Ito T."/>
            <person name="Fujiyama A."/>
            <person name="Inagaki F."/>
            <person name="Takami H."/>
        </authorList>
    </citation>
    <scope>NUCLEOTIDE SEQUENCE</scope>
    <source>
        <strain evidence="1">Expedition CK06-06</strain>
    </source>
</reference>